<protein>
    <submittedName>
        <fullName evidence="2">Uncharacterized protein</fullName>
    </submittedName>
</protein>
<evidence type="ECO:0000256" key="1">
    <source>
        <dbReference type="SAM" id="Phobius"/>
    </source>
</evidence>
<keyword evidence="1" id="KW-0812">Transmembrane</keyword>
<reference evidence="2 3" key="1">
    <citation type="journal article" date="2020" name="Nature">
        <title>Six reference-quality genomes reveal evolution of bat adaptations.</title>
        <authorList>
            <person name="Jebb D."/>
            <person name="Huang Z."/>
            <person name="Pippel M."/>
            <person name="Hughes G.M."/>
            <person name="Lavrichenko K."/>
            <person name="Devanna P."/>
            <person name="Winkler S."/>
            <person name="Jermiin L.S."/>
            <person name="Skirmuntt E.C."/>
            <person name="Katzourakis A."/>
            <person name="Burkitt-Gray L."/>
            <person name="Ray D.A."/>
            <person name="Sullivan K.A.M."/>
            <person name="Roscito J.G."/>
            <person name="Kirilenko B.M."/>
            <person name="Davalos L.M."/>
            <person name="Corthals A.P."/>
            <person name="Power M.L."/>
            <person name="Jones G."/>
            <person name="Ransome R.D."/>
            <person name="Dechmann D.K.N."/>
            <person name="Locatelli A.G."/>
            <person name="Puechmaille S.J."/>
            <person name="Fedrigo O."/>
            <person name="Jarvis E.D."/>
            <person name="Hiller M."/>
            <person name="Vernes S.C."/>
            <person name="Myers E.W."/>
            <person name="Teeling E.C."/>
        </authorList>
    </citation>
    <scope>NUCLEOTIDE SEQUENCE [LARGE SCALE GENOMIC DNA]</scope>
    <source>
        <strain evidence="2">MPipKuh1</strain>
        <tissue evidence="2">Flight muscle</tissue>
    </source>
</reference>
<keyword evidence="1" id="KW-0472">Membrane</keyword>
<evidence type="ECO:0000313" key="3">
    <source>
        <dbReference type="Proteomes" id="UP000558488"/>
    </source>
</evidence>
<dbReference type="Proteomes" id="UP000558488">
    <property type="component" value="Unassembled WGS sequence"/>
</dbReference>
<name>A0A7J7ZJN0_PIPKU</name>
<accession>A0A7J7ZJN0</accession>
<proteinExistence type="predicted"/>
<feature type="transmembrane region" description="Helical" evidence="1">
    <location>
        <begin position="29"/>
        <end position="49"/>
    </location>
</feature>
<organism evidence="2 3">
    <name type="scientific">Pipistrellus kuhlii</name>
    <name type="common">Kuhl's pipistrelle</name>
    <dbReference type="NCBI Taxonomy" id="59472"/>
    <lineage>
        <taxon>Eukaryota</taxon>
        <taxon>Metazoa</taxon>
        <taxon>Chordata</taxon>
        <taxon>Craniata</taxon>
        <taxon>Vertebrata</taxon>
        <taxon>Euteleostomi</taxon>
        <taxon>Mammalia</taxon>
        <taxon>Eutheria</taxon>
        <taxon>Laurasiatheria</taxon>
        <taxon>Chiroptera</taxon>
        <taxon>Yangochiroptera</taxon>
        <taxon>Vespertilionidae</taxon>
        <taxon>Pipistrellus</taxon>
    </lineage>
</organism>
<keyword evidence="1" id="KW-1133">Transmembrane helix</keyword>
<sequence length="126" mass="14174">MFCAARLPLPSAFELGFLFLSLRGLMTRTFIFCLFVCFNLLVNGLRLCIPIASFKILHLLPKPVWLSGRASACGLKGPRFDSGQGHVHWLRAHPWWGVCRRQLVDVSLSSTFLALYPSLLLSVKNQ</sequence>
<comment type="caution">
    <text evidence="2">The sequence shown here is derived from an EMBL/GenBank/DDBJ whole genome shotgun (WGS) entry which is preliminary data.</text>
</comment>
<evidence type="ECO:0000313" key="2">
    <source>
        <dbReference type="EMBL" id="KAF6374146.1"/>
    </source>
</evidence>
<keyword evidence="3" id="KW-1185">Reference proteome</keyword>
<dbReference type="EMBL" id="JACAGB010000003">
    <property type="protein sequence ID" value="KAF6374146.1"/>
    <property type="molecule type" value="Genomic_DNA"/>
</dbReference>
<gene>
    <name evidence="2" type="ORF">mPipKuh1_009385</name>
</gene>
<dbReference type="AlphaFoldDB" id="A0A7J7ZJN0"/>